<dbReference type="GO" id="GO:0015483">
    <property type="term" value="F:long-chain fatty acid transporting porin activity"/>
    <property type="evidence" value="ECO:0007669"/>
    <property type="project" value="TreeGrafter"/>
</dbReference>
<dbReference type="GO" id="GO:0009279">
    <property type="term" value="C:cell outer membrane"/>
    <property type="evidence" value="ECO:0007669"/>
    <property type="project" value="UniProtKB-SubCell"/>
</dbReference>
<organism evidence="8 9">
    <name type="scientific">Acinetobacter kookii</name>
    <dbReference type="NCBI Taxonomy" id="1226327"/>
    <lineage>
        <taxon>Bacteria</taxon>
        <taxon>Pseudomonadati</taxon>
        <taxon>Pseudomonadota</taxon>
        <taxon>Gammaproteobacteria</taxon>
        <taxon>Moraxellales</taxon>
        <taxon>Moraxellaceae</taxon>
        <taxon>Acinetobacter</taxon>
    </lineage>
</organism>
<evidence type="ECO:0000256" key="4">
    <source>
        <dbReference type="ARBA" id="ARBA00022692"/>
    </source>
</evidence>
<keyword evidence="4" id="KW-0812">Transmembrane</keyword>
<keyword evidence="6" id="KW-0472">Membrane</keyword>
<evidence type="ECO:0000256" key="1">
    <source>
        <dbReference type="ARBA" id="ARBA00004571"/>
    </source>
</evidence>
<evidence type="ECO:0000256" key="6">
    <source>
        <dbReference type="ARBA" id="ARBA00023136"/>
    </source>
</evidence>
<protein>
    <submittedName>
        <fullName evidence="8">Long-chain fatty acid transport protein</fullName>
    </submittedName>
</protein>
<comment type="similarity">
    <text evidence="2">Belongs to the OmpP1/FadL family.</text>
</comment>
<evidence type="ECO:0000313" key="8">
    <source>
        <dbReference type="EMBL" id="SDB87819.1"/>
    </source>
</evidence>
<dbReference type="Pfam" id="PF03349">
    <property type="entry name" value="Toluene_X"/>
    <property type="match status" value="1"/>
</dbReference>
<dbReference type="Gene3D" id="2.40.160.60">
    <property type="entry name" value="Outer membrane protein transport protein (OMPP1/FadL/TodX)"/>
    <property type="match status" value="1"/>
</dbReference>
<evidence type="ECO:0000313" key="9">
    <source>
        <dbReference type="Proteomes" id="UP000243468"/>
    </source>
</evidence>
<dbReference type="InterPro" id="IPR005017">
    <property type="entry name" value="OMPP1/FadL/TodX"/>
</dbReference>
<dbReference type="PANTHER" id="PTHR35093">
    <property type="entry name" value="OUTER MEMBRANE PROTEIN NMB0088-RELATED"/>
    <property type="match status" value="1"/>
</dbReference>
<dbReference type="EMBL" id="FMYO01000001">
    <property type="protein sequence ID" value="SDB87819.1"/>
    <property type="molecule type" value="Genomic_DNA"/>
</dbReference>
<keyword evidence="7" id="KW-0998">Cell outer membrane</keyword>
<dbReference type="AlphaFoldDB" id="A0A1G6H0P1"/>
<reference evidence="9" key="1">
    <citation type="submission" date="2016-09" db="EMBL/GenBank/DDBJ databases">
        <authorList>
            <person name="Varghese N."/>
            <person name="Submissions S."/>
        </authorList>
    </citation>
    <scope>NUCLEOTIDE SEQUENCE [LARGE SCALE GENOMIC DNA]</scope>
    <source>
        <strain evidence="9">ANC 4667</strain>
    </source>
</reference>
<proteinExistence type="inferred from homology"/>
<dbReference type="STRING" id="1226327.SAMN05421732_101555"/>
<dbReference type="SUPFAM" id="SSF56935">
    <property type="entry name" value="Porins"/>
    <property type="match status" value="1"/>
</dbReference>
<keyword evidence="5" id="KW-0732">Signal</keyword>
<dbReference type="RefSeq" id="WP_171259621.1">
    <property type="nucleotide sequence ID" value="NZ_BAABKJ010000006.1"/>
</dbReference>
<accession>A0A1G6H0P1</accession>
<name>A0A1G6H0P1_9GAMM</name>
<keyword evidence="3" id="KW-1134">Transmembrane beta strand</keyword>
<evidence type="ECO:0000256" key="7">
    <source>
        <dbReference type="ARBA" id="ARBA00023237"/>
    </source>
</evidence>
<dbReference type="PANTHER" id="PTHR35093:SF8">
    <property type="entry name" value="OUTER MEMBRANE PROTEIN NMB0088-RELATED"/>
    <property type="match status" value="1"/>
</dbReference>
<evidence type="ECO:0000256" key="3">
    <source>
        <dbReference type="ARBA" id="ARBA00022452"/>
    </source>
</evidence>
<evidence type="ECO:0000256" key="2">
    <source>
        <dbReference type="ARBA" id="ARBA00008163"/>
    </source>
</evidence>
<gene>
    <name evidence="8" type="ORF">SAMN05421732_101555</name>
</gene>
<comment type="subcellular location">
    <subcellularLocation>
        <location evidence="1">Cell outer membrane</location>
        <topology evidence="1">Multi-pass membrane protein</topology>
    </subcellularLocation>
</comment>
<sequence>MKAAAFGISICIFMPGDLYASALESSSQSIASFLQPHHYAELSTAIVDANISGKTLRPDANNPSTFTEISTPNFTDSFYISNAAFKLQLHPHWSLGLIYDQPFATDIGYALEPVVTSPADLVNAVHFQLDTHNLTALIGYQPNPSWNFYTGLSYQTLDMELKISGQSMGILADYMATTDQDPAVGWLTGISYEIPEYALKTSLTYRSRIQHKPQFHEQTSSTPEISILNLTSTQHISIDTPQSINLEFQSGITPRNIVYSTLRWVNWKKFKMISPLMSSAEPVPVNLVDYQKNQLSTTLGVAHVFNEQWTTALDIGFDSGIGNPASTLSPSDDYYSFGVGGFYHMRSNLFIAGGIKYFRLNKAKVEQNQAGSGSLFGVLSSVNHNKIIAYGLKLGYRF</sequence>
<keyword evidence="9" id="KW-1185">Reference proteome</keyword>
<dbReference type="Proteomes" id="UP000243468">
    <property type="component" value="Unassembled WGS sequence"/>
</dbReference>
<evidence type="ECO:0000256" key="5">
    <source>
        <dbReference type="ARBA" id="ARBA00022729"/>
    </source>
</evidence>